<dbReference type="InterPro" id="IPR041662">
    <property type="entry name" value="SusD-like_2"/>
</dbReference>
<proteinExistence type="predicted"/>
<dbReference type="AlphaFoldDB" id="A0AAE3MCG8"/>
<dbReference type="Proteomes" id="UP001207408">
    <property type="component" value="Unassembled WGS sequence"/>
</dbReference>
<accession>A0AAE3MCG8</accession>
<sequence length="468" mass="51166">MKINKYIILGLLVASVIGGCTESYVEGYNTSPNSPSEVQESNLLTATEVAVFGNVTGEFARVTSIWIQNQAGVSNQSQQEHATYQVYEGDNTNEWNSIYTDWLETAQNLIDQAGDENPYYKGMGLVLKAWGGGFASDMWGDVPFSEALQGTDILNPHYDTQEAVYGAIQTLLSDAITEFNKGESANVTLPGSDDLMLEGDIDQWKKLAWMLKARYANRLSKKNPTGSAADVLSYINSAGLVGNADNVYAKFGINPNNANQWYAFYLQRGNYMAMGEYFIDKLVANSDPRLSYYAALSPDELYEGSPADTRIPNETASPIGTYLNVNNGPVPMVTYAEMKFLQAEAYLRQSSPDAASAAAAYNDGVKASVLAVTGSAASGNFLNNHASLVAGDVDLEQVIGGKYDALFSQVEIWTDWIRTGYPTLVANPDPLARSGGIPYRFPTCIDERLYNTNAIVVNDIYEKPWFAE</sequence>
<dbReference type="RefSeq" id="WP_301198769.1">
    <property type="nucleotide sequence ID" value="NZ_JAPDPI010000011.1"/>
</dbReference>
<dbReference type="Pfam" id="PF12771">
    <property type="entry name" value="SusD-like_2"/>
    <property type="match status" value="1"/>
</dbReference>
<dbReference type="Gene3D" id="1.25.40.390">
    <property type="match status" value="1"/>
</dbReference>
<keyword evidence="1" id="KW-0449">Lipoprotein</keyword>
<dbReference type="EMBL" id="JAPDPI010000011">
    <property type="protein sequence ID" value="MCW3805398.1"/>
    <property type="molecule type" value="Genomic_DNA"/>
</dbReference>
<protein>
    <submittedName>
        <fullName evidence="1">SusD/RagB family nutrient-binding outer membrane lipoprotein</fullName>
    </submittedName>
</protein>
<dbReference type="InterPro" id="IPR011990">
    <property type="entry name" value="TPR-like_helical_dom_sf"/>
</dbReference>
<evidence type="ECO:0000313" key="1">
    <source>
        <dbReference type="EMBL" id="MCW3805398.1"/>
    </source>
</evidence>
<comment type="caution">
    <text evidence="1">The sequence shown here is derived from an EMBL/GenBank/DDBJ whole genome shotgun (WGS) entry which is preliminary data.</text>
</comment>
<reference evidence="1" key="1">
    <citation type="submission" date="2022-10" db="EMBL/GenBank/DDBJ databases">
        <authorList>
            <person name="Yu W.X."/>
        </authorList>
    </citation>
    <scope>NUCLEOTIDE SEQUENCE</scope>
    <source>
        <strain evidence="1">D04</strain>
    </source>
</reference>
<gene>
    <name evidence="1" type="ORF">OM074_07145</name>
</gene>
<dbReference type="SUPFAM" id="SSF48452">
    <property type="entry name" value="TPR-like"/>
    <property type="match status" value="1"/>
</dbReference>
<name>A0AAE3MCG8_9BACT</name>
<keyword evidence="2" id="KW-1185">Reference proteome</keyword>
<dbReference type="PROSITE" id="PS51257">
    <property type="entry name" value="PROKAR_LIPOPROTEIN"/>
    <property type="match status" value="1"/>
</dbReference>
<evidence type="ECO:0000313" key="2">
    <source>
        <dbReference type="Proteomes" id="UP001207408"/>
    </source>
</evidence>
<organism evidence="1 2">
    <name type="scientific">Plebeiibacterium marinum</name>
    <dbReference type="NCBI Taxonomy" id="2992111"/>
    <lineage>
        <taxon>Bacteria</taxon>
        <taxon>Pseudomonadati</taxon>
        <taxon>Bacteroidota</taxon>
        <taxon>Bacteroidia</taxon>
        <taxon>Marinilabiliales</taxon>
        <taxon>Marinilabiliaceae</taxon>
        <taxon>Plebeiibacterium</taxon>
    </lineage>
</organism>